<dbReference type="Proteomes" id="UP000660675">
    <property type="component" value="Unassembled WGS sequence"/>
</dbReference>
<evidence type="ECO:0000256" key="4">
    <source>
        <dbReference type="SAM" id="MobiDB-lite"/>
    </source>
</evidence>
<protein>
    <recommendedName>
        <fullName evidence="9">Beta-N-acetylhexosaminidase</fullName>
    </recommendedName>
</protein>
<dbReference type="RefSeq" id="WP_189544243.1">
    <property type="nucleotide sequence ID" value="NZ_BMTF01000008.1"/>
</dbReference>
<dbReference type="InterPro" id="IPR015883">
    <property type="entry name" value="Glyco_hydro_20_cat"/>
</dbReference>
<name>A0ABQ2VYF8_9ACTN</name>
<feature type="domain" description="Beta-hexosaminidase bacterial type N-terminal" evidence="6">
    <location>
        <begin position="64"/>
        <end position="181"/>
    </location>
</feature>
<accession>A0ABQ2VYF8</accession>
<dbReference type="InterPro" id="IPR029018">
    <property type="entry name" value="Hex-like_dom2"/>
</dbReference>
<dbReference type="InterPro" id="IPR017853">
    <property type="entry name" value="GH"/>
</dbReference>
<dbReference type="Pfam" id="PF02838">
    <property type="entry name" value="Glyco_hydro_20b"/>
    <property type="match status" value="1"/>
</dbReference>
<evidence type="ECO:0000259" key="5">
    <source>
        <dbReference type="Pfam" id="PF00728"/>
    </source>
</evidence>
<reference evidence="8" key="1">
    <citation type="journal article" date="2019" name="Int. J. Syst. Evol. Microbiol.">
        <title>The Global Catalogue of Microorganisms (GCM) 10K type strain sequencing project: providing services to taxonomists for standard genome sequencing and annotation.</title>
        <authorList>
            <consortium name="The Broad Institute Genomics Platform"/>
            <consortium name="The Broad Institute Genome Sequencing Center for Infectious Disease"/>
            <person name="Wu L."/>
            <person name="Ma J."/>
        </authorList>
    </citation>
    <scope>NUCLEOTIDE SEQUENCE [LARGE SCALE GENOMIC DNA]</scope>
    <source>
        <strain evidence="8">JCM 4376</strain>
    </source>
</reference>
<evidence type="ECO:0000259" key="6">
    <source>
        <dbReference type="Pfam" id="PF02838"/>
    </source>
</evidence>
<dbReference type="PRINTS" id="PR00738">
    <property type="entry name" value="GLHYDRLASE20"/>
</dbReference>
<dbReference type="PANTHER" id="PTHR43678">
    <property type="entry name" value="PUTATIVE (AFU_ORTHOLOGUE AFUA_2G00640)-RELATED"/>
    <property type="match status" value="1"/>
</dbReference>
<gene>
    <name evidence="7" type="ORF">GCM10015535_30390</name>
</gene>
<dbReference type="InterPro" id="IPR052764">
    <property type="entry name" value="GH20_Enzymes"/>
</dbReference>
<evidence type="ECO:0008006" key="9">
    <source>
        <dbReference type="Google" id="ProtNLM"/>
    </source>
</evidence>
<dbReference type="InterPro" id="IPR015882">
    <property type="entry name" value="HEX_bac_N"/>
</dbReference>
<dbReference type="CDD" id="cd06564">
    <property type="entry name" value="GH20_DspB_LnbB-like"/>
    <property type="match status" value="1"/>
</dbReference>
<evidence type="ECO:0000256" key="2">
    <source>
        <dbReference type="ARBA" id="ARBA00022801"/>
    </source>
</evidence>
<evidence type="ECO:0000313" key="8">
    <source>
        <dbReference type="Proteomes" id="UP000660675"/>
    </source>
</evidence>
<comment type="caution">
    <text evidence="7">The sequence shown here is derived from an EMBL/GenBank/DDBJ whole genome shotgun (WGS) entry which is preliminary data.</text>
</comment>
<keyword evidence="8" id="KW-1185">Reference proteome</keyword>
<evidence type="ECO:0000256" key="1">
    <source>
        <dbReference type="ARBA" id="ARBA00006285"/>
    </source>
</evidence>
<feature type="domain" description="Glycoside hydrolase family 20 catalytic" evidence="5">
    <location>
        <begin position="188"/>
        <end position="512"/>
    </location>
</feature>
<feature type="compositionally biased region" description="Low complexity" evidence="4">
    <location>
        <begin position="43"/>
        <end position="57"/>
    </location>
</feature>
<evidence type="ECO:0000313" key="7">
    <source>
        <dbReference type="EMBL" id="GGV84753.1"/>
    </source>
</evidence>
<dbReference type="PANTHER" id="PTHR43678:SF1">
    <property type="entry name" value="BETA-N-ACETYLHEXOSAMINIDASE"/>
    <property type="match status" value="1"/>
</dbReference>
<proteinExistence type="inferred from homology"/>
<dbReference type="EMBL" id="BMTF01000008">
    <property type="protein sequence ID" value="GGV84753.1"/>
    <property type="molecule type" value="Genomic_DNA"/>
</dbReference>
<keyword evidence="3" id="KW-0326">Glycosidase</keyword>
<evidence type="ECO:0000256" key="3">
    <source>
        <dbReference type="ARBA" id="ARBA00023295"/>
    </source>
</evidence>
<dbReference type="Pfam" id="PF00728">
    <property type="entry name" value="Glyco_hydro_20"/>
    <property type="match status" value="1"/>
</dbReference>
<dbReference type="Gene3D" id="3.20.20.80">
    <property type="entry name" value="Glycosidases"/>
    <property type="match status" value="1"/>
</dbReference>
<sequence length="535" mass="57840">MSPSRGALVAGAVLTAVAAATITVVVWQEGSGGGLAGKRPDARTPAPSTAAPSPTRSYPLSTAPRTIPAVREHLAARGPGWRPGPDGGVVVAGGSAALADEGRLLAEELKIHYRGEVPARAGDVELALAPGGGAPESYTLDVRDGRVRISGPDQAGVFYGTRTLKQSVRADGAMPEGEVRDRPDRPQRGLNLDIARKYYTAAWIEDRLREMADLKLNQLGLHFSDDQAFRIESDTHPEVVSPEHLSKAEVRRILALASRLHIEVVPEIDSPGHLGAVLRAHPGLQLRNVSGTPSPGSLDISDPGSAKLIDELLGEYTELFGGAYWHLGGDEYLALMARDPAASYPQLQRAAQQKYGAQAGIKDLATGWLNDRAAVVRPHGKRPKAWNDGFFRDGIVHADKDIEVEYWTGREYGARQPEEYLREGRRVVNLNDEFLYYVLGQPNNFVYPTGERIYDQWTPLVLRGTRPVPARYSGQILGGRFAVWGDLPQAQTAAQVAQGIRMPLRATAQKLWAPGKPALSWDGFRALAARIDGAG</sequence>
<dbReference type="InterPro" id="IPR025705">
    <property type="entry name" value="Beta_hexosaminidase_sua/sub"/>
</dbReference>
<dbReference type="SUPFAM" id="SSF55545">
    <property type="entry name" value="beta-N-acetylhexosaminidase-like domain"/>
    <property type="match status" value="1"/>
</dbReference>
<dbReference type="Gene3D" id="3.30.379.10">
    <property type="entry name" value="Chitobiase/beta-hexosaminidase domain 2-like"/>
    <property type="match status" value="1"/>
</dbReference>
<comment type="similarity">
    <text evidence="1">Belongs to the glycosyl hydrolase 20 family.</text>
</comment>
<keyword evidence="2" id="KW-0378">Hydrolase</keyword>
<dbReference type="SUPFAM" id="SSF51445">
    <property type="entry name" value="(Trans)glycosidases"/>
    <property type="match status" value="1"/>
</dbReference>
<organism evidence="7 8">
    <name type="scientific">Streptomyces gelaticus</name>
    <dbReference type="NCBI Taxonomy" id="285446"/>
    <lineage>
        <taxon>Bacteria</taxon>
        <taxon>Bacillati</taxon>
        <taxon>Actinomycetota</taxon>
        <taxon>Actinomycetes</taxon>
        <taxon>Kitasatosporales</taxon>
        <taxon>Streptomycetaceae</taxon>
        <taxon>Streptomyces</taxon>
    </lineage>
</organism>
<feature type="region of interest" description="Disordered" evidence="4">
    <location>
        <begin position="33"/>
        <end position="61"/>
    </location>
</feature>